<dbReference type="PANTHER" id="PTHR30346">
    <property type="entry name" value="TRANSCRIPTIONAL DUAL REGULATOR HCAR-RELATED"/>
    <property type="match status" value="1"/>
</dbReference>
<protein>
    <submittedName>
        <fullName evidence="7">LysR family transcriptional regulator</fullName>
    </submittedName>
</protein>
<dbReference type="InterPro" id="IPR036390">
    <property type="entry name" value="WH_DNA-bd_sf"/>
</dbReference>
<sequence length="296" mass="32572">MVENSDTDRIDPVELQAFLVLAEELHFGRTAARLGLSQPRVSQLIRTLERRIGRQLFHRTSRRVTLNAFGEQLLAGVRPAFADLRRAIIDTRRAARGVRVGFLGPYASALDTGMARFRARHPDCTITRIQVPWIDILGPLRRGEVDVQVCLAPIQQPDMMIGPVLATYPRMLAVARTHPLAGRGSADLEDLAELPVIGPDPAVTPEFAREFWPPETTPSGRPIRRGPQARTEPEMLSAVAHGDGVFLTTAAMPSHFAHPGVMFVPFTGMPDARAILIWLSSNDYPKIAELAELATG</sequence>
<evidence type="ECO:0000256" key="5">
    <source>
        <dbReference type="ARBA" id="ARBA00023163"/>
    </source>
</evidence>
<dbReference type="Gene3D" id="3.40.190.10">
    <property type="entry name" value="Periplasmic binding protein-like II"/>
    <property type="match status" value="2"/>
</dbReference>
<dbReference type="InterPro" id="IPR036388">
    <property type="entry name" value="WH-like_DNA-bd_sf"/>
</dbReference>
<dbReference type="SUPFAM" id="SSF46785">
    <property type="entry name" value="Winged helix' DNA-binding domain"/>
    <property type="match status" value="1"/>
</dbReference>
<keyword evidence="8" id="KW-1185">Reference proteome</keyword>
<organism evidence="7 8">
    <name type="scientific">Nocardia albiluteola</name>
    <dbReference type="NCBI Taxonomy" id="2842303"/>
    <lineage>
        <taxon>Bacteria</taxon>
        <taxon>Bacillati</taxon>
        <taxon>Actinomycetota</taxon>
        <taxon>Actinomycetes</taxon>
        <taxon>Mycobacteriales</taxon>
        <taxon>Nocardiaceae</taxon>
        <taxon>Nocardia</taxon>
    </lineage>
</organism>
<gene>
    <name evidence="7" type="ORF">KO481_08490</name>
</gene>
<name>A0ABS6AVJ6_9NOCA</name>
<dbReference type="PRINTS" id="PR00039">
    <property type="entry name" value="HTHLYSR"/>
</dbReference>
<proteinExistence type="inferred from homology"/>
<dbReference type="InterPro" id="IPR000847">
    <property type="entry name" value="LysR_HTH_N"/>
</dbReference>
<keyword evidence="3" id="KW-0238">DNA-binding</keyword>
<evidence type="ECO:0000256" key="3">
    <source>
        <dbReference type="ARBA" id="ARBA00023125"/>
    </source>
</evidence>
<keyword evidence="4" id="KW-0010">Activator</keyword>
<dbReference type="RefSeq" id="WP_215916425.1">
    <property type="nucleotide sequence ID" value="NZ_JAHKNI010000002.1"/>
</dbReference>
<dbReference type="PANTHER" id="PTHR30346:SF0">
    <property type="entry name" value="HCA OPERON TRANSCRIPTIONAL ACTIVATOR HCAR"/>
    <property type="match status" value="1"/>
</dbReference>
<evidence type="ECO:0000313" key="8">
    <source>
        <dbReference type="Proteomes" id="UP000733379"/>
    </source>
</evidence>
<dbReference type="PROSITE" id="PS50931">
    <property type="entry name" value="HTH_LYSR"/>
    <property type="match status" value="1"/>
</dbReference>
<keyword evidence="5" id="KW-0804">Transcription</keyword>
<dbReference type="Pfam" id="PF00126">
    <property type="entry name" value="HTH_1"/>
    <property type="match status" value="1"/>
</dbReference>
<evidence type="ECO:0000256" key="4">
    <source>
        <dbReference type="ARBA" id="ARBA00023159"/>
    </source>
</evidence>
<dbReference type="Proteomes" id="UP000733379">
    <property type="component" value="Unassembled WGS sequence"/>
</dbReference>
<dbReference type="EMBL" id="JAHKNI010000002">
    <property type="protein sequence ID" value="MBU3061560.1"/>
    <property type="molecule type" value="Genomic_DNA"/>
</dbReference>
<evidence type="ECO:0000259" key="6">
    <source>
        <dbReference type="PROSITE" id="PS50931"/>
    </source>
</evidence>
<keyword evidence="2" id="KW-0805">Transcription regulation</keyword>
<reference evidence="7 8" key="1">
    <citation type="submission" date="2021-06" db="EMBL/GenBank/DDBJ databases">
        <title>Actinomycetes sequencing.</title>
        <authorList>
            <person name="Shan Q."/>
        </authorList>
    </citation>
    <scope>NUCLEOTIDE SEQUENCE [LARGE SCALE GENOMIC DNA]</scope>
    <source>
        <strain evidence="7 8">NEAU-G5</strain>
    </source>
</reference>
<evidence type="ECO:0000313" key="7">
    <source>
        <dbReference type="EMBL" id="MBU3061560.1"/>
    </source>
</evidence>
<comment type="similarity">
    <text evidence="1">Belongs to the LysR transcriptional regulatory family.</text>
</comment>
<dbReference type="SUPFAM" id="SSF53850">
    <property type="entry name" value="Periplasmic binding protein-like II"/>
    <property type="match status" value="1"/>
</dbReference>
<dbReference type="Pfam" id="PF03466">
    <property type="entry name" value="LysR_substrate"/>
    <property type="match status" value="1"/>
</dbReference>
<accession>A0ABS6AVJ6</accession>
<dbReference type="InterPro" id="IPR005119">
    <property type="entry name" value="LysR_subst-bd"/>
</dbReference>
<comment type="caution">
    <text evidence="7">The sequence shown here is derived from an EMBL/GenBank/DDBJ whole genome shotgun (WGS) entry which is preliminary data.</text>
</comment>
<evidence type="ECO:0000256" key="2">
    <source>
        <dbReference type="ARBA" id="ARBA00023015"/>
    </source>
</evidence>
<evidence type="ECO:0000256" key="1">
    <source>
        <dbReference type="ARBA" id="ARBA00009437"/>
    </source>
</evidence>
<feature type="domain" description="HTH lysR-type" evidence="6">
    <location>
        <begin position="10"/>
        <end position="67"/>
    </location>
</feature>
<dbReference type="Gene3D" id="1.10.10.10">
    <property type="entry name" value="Winged helix-like DNA-binding domain superfamily/Winged helix DNA-binding domain"/>
    <property type="match status" value="1"/>
</dbReference>